<feature type="transmembrane region" description="Helical" evidence="9">
    <location>
        <begin position="235"/>
        <end position="253"/>
    </location>
</feature>
<feature type="transmembrane region" description="Helical" evidence="9">
    <location>
        <begin position="265"/>
        <end position="286"/>
    </location>
</feature>
<keyword evidence="8 9" id="KW-0472">Membrane</keyword>
<dbReference type="PROSITE" id="PS50928">
    <property type="entry name" value="ABC_TM1"/>
    <property type="match status" value="1"/>
</dbReference>
<dbReference type="PANTHER" id="PTHR30183:SF3">
    <property type="entry name" value="MOLYBDENUM TRANSPORT SYSTEM PERMEASE PROTEIN MODB"/>
    <property type="match status" value="1"/>
</dbReference>
<dbReference type="SUPFAM" id="SSF161098">
    <property type="entry name" value="MetI-like"/>
    <property type="match status" value="1"/>
</dbReference>
<keyword evidence="3 9" id="KW-0813">Transport</keyword>
<evidence type="ECO:0000256" key="1">
    <source>
        <dbReference type="ARBA" id="ARBA00004651"/>
    </source>
</evidence>
<dbReference type="CDD" id="cd06261">
    <property type="entry name" value="TM_PBP2"/>
    <property type="match status" value="1"/>
</dbReference>
<accession>A0A414NHK6</accession>
<keyword evidence="12" id="KW-1185">Reference proteome</keyword>
<sequence length="518" mass="54084">MIAAAAIPGSAMAASTVLEAPERRTVEITADGSARVDGASFGIIGFERLAKGTARASEGAPEGYRLPISDSAGLVVVRAPGEVLLHVDREVAATFDLEDPSGADLSALWSMVCALDEAGSMGGALLSEGEAPLRLVTDSECVSGAFRYRFDARGDDGARYVTVTLANAEEGEAGLDAARAAGVDLGDGVLWCDFAQIVDAGNVVAKDDLGVGGEALAFFSSIDYRPFWVSLKTSGLALAISFALGLFAAWRVMGTSSRLKGVLDSVFTIPMVLPPTVCGFLLLMLFGQSTAVGRWLIAHGISIVFTWEAAVISAIVVSFPLVYRTALGAFESLDGRMIDAARTLGWSEVRIFGRLMMPLAWPSIAAGTVLAFARAMGEFGCTLFFAGNYAGVTQTIPIAIYFEWMGGNTAVALFWVMVVIAFSFLVVWGINAYTARHQGYRDGAYVGAAARGGVRGKTRPRPLARSLAGAAENAGGSLAATVTSFDADMVVDDLESTGGDAAAIDLSALRELFEDGAA</sequence>
<keyword evidence="4" id="KW-1003">Cell membrane</keyword>
<evidence type="ECO:0000256" key="4">
    <source>
        <dbReference type="ARBA" id="ARBA00022475"/>
    </source>
</evidence>
<evidence type="ECO:0000256" key="8">
    <source>
        <dbReference type="ARBA" id="ARBA00023136"/>
    </source>
</evidence>
<dbReference type="AlphaFoldDB" id="A0A414NHK6"/>
<dbReference type="EMBL" id="QSLJ01000001">
    <property type="protein sequence ID" value="RHF39239.1"/>
    <property type="molecule type" value="Genomic_DNA"/>
</dbReference>
<evidence type="ECO:0000256" key="3">
    <source>
        <dbReference type="ARBA" id="ARBA00022448"/>
    </source>
</evidence>
<dbReference type="NCBIfam" id="TIGR02141">
    <property type="entry name" value="modB_ABC"/>
    <property type="match status" value="1"/>
</dbReference>
<organism evidence="11 12">
    <name type="scientific">Collinsella intestinalis</name>
    <dbReference type="NCBI Taxonomy" id="147207"/>
    <lineage>
        <taxon>Bacteria</taxon>
        <taxon>Bacillati</taxon>
        <taxon>Actinomycetota</taxon>
        <taxon>Coriobacteriia</taxon>
        <taxon>Coriobacteriales</taxon>
        <taxon>Coriobacteriaceae</taxon>
        <taxon>Collinsella</taxon>
    </lineage>
</organism>
<dbReference type="InterPro" id="IPR035906">
    <property type="entry name" value="MetI-like_sf"/>
</dbReference>
<protein>
    <submittedName>
        <fullName evidence="11">Molybdate ABC transporter permease subunit</fullName>
    </submittedName>
</protein>
<gene>
    <name evidence="11" type="primary">modB</name>
    <name evidence="11" type="ORF">DW682_04750</name>
</gene>
<comment type="subcellular location">
    <subcellularLocation>
        <location evidence="1 9">Cell membrane</location>
        <topology evidence="1 9">Multi-pass membrane protein</topology>
    </subcellularLocation>
</comment>
<dbReference type="InterPro" id="IPR000515">
    <property type="entry name" value="MetI-like"/>
</dbReference>
<proteinExistence type="inferred from homology"/>
<comment type="caution">
    <text evidence="11">The sequence shown here is derived from an EMBL/GenBank/DDBJ whole genome shotgun (WGS) entry which is preliminary data.</text>
</comment>
<dbReference type="GO" id="GO:0015098">
    <property type="term" value="F:molybdate ion transmembrane transporter activity"/>
    <property type="evidence" value="ECO:0007669"/>
    <property type="project" value="InterPro"/>
</dbReference>
<evidence type="ECO:0000256" key="6">
    <source>
        <dbReference type="ARBA" id="ARBA00022692"/>
    </source>
</evidence>
<feature type="transmembrane region" description="Helical" evidence="9">
    <location>
        <begin position="379"/>
        <end position="400"/>
    </location>
</feature>
<comment type="similarity">
    <text evidence="2">Belongs to the binding-protein-dependent transport system permease family. CysTW subfamily.</text>
</comment>
<feature type="transmembrane region" description="Helical" evidence="9">
    <location>
        <begin position="351"/>
        <end position="372"/>
    </location>
</feature>
<dbReference type="InterPro" id="IPR011867">
    <property type="entry name" value="ModB_ABC"/>
</dbReference>
<evidence type="ECO:0000256" key="2">
    <source>
        <dbReference type="ARBA" id="ARBA00007069"/>
    </source>
</evidence>
<evidence type="ECO:0000313" key="11">
    <source>
        <dbReference type="EMBL" id="RHF39239.1"/>
    </source>
</evidence>
<evidence type="ECO:0000256" key="7">
    <source>
        <dbReference type="ARBA" id="ARBA00022989"/>
    </source>
</evidence>
<name>A0A414NHK6_9ACTN</name>
<keyword evidence="7 9" id="KW-1133">Transmembrane helix</keyword>
<dbReference type="Gene3D" id="1.10.3720.10">
    <property type="entry name" value="MetI-like"/>
    <property type="match status" value="1"/>
</dbReference>
<feature type="transmembrane region" description="Helical" evidence="9">
    <location>
        <begin position="412"/>
        <end position="433"/>
    </location>
</feature>
<dbReference type="InParanoid" id="A0A414NHK6"/>
<feature type="domain" description="ABC transmembrane type-1" evidence="10">
    <location>
        <begin position="227"/>
        <end position="428"/>
    </location>
</feature>
<reference evidence="11 12" key="1">
    <citation type="submission" date="2018-08" db="EMBL/GenBank/DDBJ databases">
        <title>A genome reference for cultivated species of the human gut microbiota.</title>
        <authorList>
            <person name="Zou Y."/>
            <person name="Xue W."/>
            <person name="Luo G."/>
        </authorList>
    </citation>
    <scope>NUCLEOTIDE SEQUENCE [LARGE SCALE GENOMIC DNA]</scope>
    <source>
        <strain evidence="11 12">AM25-33</strain>
    </source>
</reference>
<keyword evidence="5" id="KW-0500">Molybdenum</keyword>
<evidence type="ECO:0000259" key="10">
    <source>
        <dbReference type="PROSITE" id="PS50928"/>
    </source>
</evidence>
<keyword evidence="6 9" id="KW-0812">Transmembrane</keyword>
<feature type="transmembrane region" description="Helical" evidence="9">
    <location>
        <begin position="298"/>
        <end position="323"/>
    </location>
</feature>
<dbReference type="GO" id="GO:0005886">
    <property type="term" value="C:plasma membrane"/>
    <property type="evidence" value="ECO:0007669"/>
    <property type="project" value="UniProtKB-SubCell"/>
</dbReference>
<dbReference type="PANTHER" id="PTHR30183">
    <property type="entry name" value="MOLYBDENUM TRANSPORT SYSTEM PERMEASE PROTEIN MODB"/>
    <property type="match status" value="1"/>
</dbReference>
<dbReference type="Pfam" id="PF00528">
    <property type="entry name" value="BPD_transp_1"/>
    <property type="match status" value="1"/>
</dbReference>
<dbReference type="Proteomes" id="UP000283983">
    <property type="component" value="Unassembled WGS sequence"/>
</dbReference>
<evidence type="ECO:0000256" key="5">
    <source>
        <dbReference type="ARBA" id="ARBA00022505"/>
    </source>
</evidence>
<evidence type="ECO:0000256" key="9">
    <source>
        <dbReference type="RuleBase" id="RU363032"/>
    </source>
</evidence>
<evidence type="ECO:0000313" key="12">
    <source>
        <dbReference type="Proteomes" id="UP000283983"/>
    </source>
</evidence>